<organism evidence="3 4">
    <name type="scientific">Actinomadura fibrosa</name>
    <dbReference type="NCBI Taxonomy" id="111802"/>
    <lineage>
        <taxon>Bacteria</taxon>
        <taxon>Bacillati</taxon>
        <taxon>Actinomycetota</taxon>
        <taxon>Actinomycetes</taxon>
        <taxon>Streptosporangiales</taxon>
        <taxon>Thermomonosporaceae</taxon>
        <taxon>Actinomadura</taxon>
    </lineage>
</organism>
<reference evidence="4" key="1">
    <citation type="journal article" date="2019" name="Int. J. Syst. Evol. Microbiol.">
        <title>The Global Catalogue of Microorganisms (GCM) 10K type strain sequencing project: providing services to taxonomists for standard genome sequencing and annotation.</title>
        <authorList>
            <consortium name="The Broad Institute Genomics Platform"/>
            <consortium name="The Broad Institute Genome Sequencing Center for Infectious Disease"/>
            <person name="Wu L."/>
            <person name="Ma J."/>
        </authorList>
    </citation>
    <scope>NUCLEOTIDE SEQUENCE [LARGE SCALE GENOMIC DNA]</scope>
    <source>
        <strain evidence="4">JCM 9371</strain>
    </source>
</reference>
<name>A0ABW2XZB9_9ACTN</name>
<feature type="domain" description="Pyrroline-5-carboxylate reductase catalytic N-terminal" evidence="2">
    <location>
        <begin position="2"/>
        <end position="96"/>
    </location>
</feature>
<keyword evidence="4" id="KW-1185">Reference proteome</keyword>
<sequence length="226" mass="23358">MRIGVLGAGNMADALATQWARRGHEVRIGARTPAKAVALAERIGGRTSGGGLREAAEFGEAVLLAVWYEGVEDALRQAGAPDGTLAGRVLIDCVNPMEPPFERLKTAGGPSVARRVADLAPGARVVKAFSTCHESVWRMTPPEFGGRPLGVPLCGDDAEALAVVRELVTALGCVPLDGGGLERAALLEAATAFFVGLWVAGEDPASMLPPPEYAGGDPRRTSGLPG</sequence>
<dbReference type="RefSeq" id="WP_131762550.1">
    <property type="nucleotide sequence ID" value="NZ_CAACUY010000234.1"/>
</dbReference>
<dbReference type="Pfam" id="PF03807">
    <property type="entry name" value="F420_oxidored"/>
    <property type="match status" value="1"/>
</dbReference>
<dbReference type="PANTHER" id="PTHR14239:SF10">
    <property type="entry name" value="REDUCTASE"/>
    <property type="match status" value="1"/>
</dbReference>
<dbReference type="InterPro" id="IPR051267">
    <property type="entry name" value="STEAP_metalloreductase"/>
</dbReference>
<dbReference type="Gene3D" id="3.40.50.720">
    <property type="entry name" value="NAD(P)-binding Rossmann-like Domain"/>
    <property type="match status" value="1"/>
</dbReference>
<keyword evidence="1" id="KW-0560">Oxidoreductase</keyword>
<protein>
    <submittedName>
        <fullName evidence="3">NADPH-dependent F420 reductase</fullName>
    </submittedName>
</protein>
<dbReference type="InterPro" id="IPR036291">
    <property type="entry name" value="NAD(P)-bd_dom_sf"/>
</dbReference>
<evidence type="ECO:0000313" key="4">
    <source>
        <dbReference type="Proteomes" id="UP001597063"/>
    </source>
</evidence>
<evidence type="ECO:0000256" key="1">
    <source>
        <dbReference type="ARBA" id="ARBA00023002"/>
    </source>
</evidence>
<evidence type="ECO:0000313" key="3">
    <source>
        <dbReference type="EMBL" id="MFD0691130.1"/>
    </source>
</evidence>
<accession>A0ABW2XZB9</accession>
<dbReference type="Proteomes" id="UP001597063">
    <property type="component" value="Unassembled WGS sequence"/>
</dbReference>
<evidence type="ECO:0000259" key="2">
    <source>
        <dbReference type="Pfam" id="PF03807"/>
    </source>
</evidence>
<comment type="caution">
    <text evidence="3">The sequence shown here is derived from an EMBL/GenBank/DDBJ whole genome shotgun (WGS) entry which is preliminary data.</text>
</comment>
<gene>
    <name evidence="3" type="ORF">ACFQZM_42020</name>
</gene>
<dbReference type="SUPFAM" id="SSF51735">
    <property type="entry name" value="NAD(P)-binding Rossmann-fold domains"/>
    <property type="match status" value="1"/>
</dbReference>
<dbReference type="EMBL" id="JBHTGP010000027">
    <property type="protein sequence ID" value="MFD0691130.1"/>
    <property type="molecule type" value="Genomic_DNA"/>
</dbReference>
<dbReference type="InterPro" id="IPR028939">
    <property type="entry name" value="P5C_Rdtase_cat_N"/>
</dbReference>
<dbReference type="PANTHER" id="PTHR14239">
    <property type="entry name" value="DUDULIN-RELATED"/>
    <property type="match status" value="1"/>
</dbReference>
<proteinExistence type="predicted"/>